<reference evidence="5 6" key="1">
    <citation type="submission" date="2016-01" db="EMBL/GenBank/DDBJ databases">
        <title>The new phylogeny of the genus Mycobacterium.</title>
        <authorList>
            <person name="Tarcisio F."/>
            <person name="Conor M."/>
            <person name="Antonella G."/>
            <person name="Elisabetta G."/>
            <person name="Giulia F.S."/>
            <person name="Sara T."/>
            <person name="Anna F."/>
            <person name="Clotilde B."/>
            <person name="Roberto B."/>
            <person name="Veronica D.S."/>
            <person name="Fabio R."/>
            <person name="Monica P."/>
            <person name="Olivier J."/>
            <person name="Enrico T."/>
            <person name="Nicola S."/>
        </authorList>
    </citation>
    <scope>NUCLEOTIDE SEQUENCE [LARGE SCALE GENOMIC DNA]</scope>
    <source>
        <strain evidence="5 6">DSM 44179</strain>
    </source>
</reference>
<protein>
    <submittedName>
        <fullName evidence="5">Uncharacterized protein</fullName>
    </submittedName>
</protein>
<dbReference type="EMBL" id="LQOJ01000032">
    <property type="protein sequence ID" value="ORV04075.1"/>
    <property type="molecule type" value="Genomic_DNA"/>
</dbReference>
<name>A0A1X1REJ5_MYCFA</name>
<evidence type="ECO:0000256" key="4">
    <source>
        <dbReference type="ARBA" id="ARBA00023136"/>
    </source>
</evidence>
<evidence type="ECO:0000256" key="3">
    <source>
        <dbReference type="ARBA" id="ARBA00023121"/>
    </source>
</evidence>
<dbReference type="GO" id="GO:0005737">
    <property type="term" value="C:cytoplasm"/>
    <property type="evidence" value="ECO:0007669"/>
    <property type="project" value="UniProtKB-ARBA"/>
</dbReference>
<gene>
    <name evidence="5" type="ORF">AWC04_09610</name>
</gene>
<evidence type="ECO:0000313" key="5">
    <source>
        <dbReference type="EMBL" id="ORV04075.1"/>
    </source>
</evidence>
<dbReference type="AlphaFoldDB" id="A0A1X1REJ5"/>
<keyword evidence="6" id="KW-1185">Reference proteome</keyword>
<dbReference type="InterPro" id="IPR008628">
    <property type="entry name" value="GPP34-like"/>
</dbReference>
<dbReference type="STRING" id="1793.AWC04_09610"/>
<evidence type="ECO:0000256" key="1">
    <source>
        <dbReference type="ARBA" id="ARBA00004255"/>
    </source>
</evidence>
<dbReference type="RefSeq" id="WP_234810529.1">
    <property type="nucleotide sequence ID" value="NZ_AP022603.1"/>
</dbReference>
<keyword evidence="4" id="KW-0472">Membrane</keyword>
<dbReference type="Pfam" id="PF05719">
    <property type="entry name" value="GPP34"/>
    <property type="match status" value="1"/>
</dbReference>
<comment type="subcellular location">
    <subcellularLocation>
        <location evidence="1">Golgi apparatus membrane</location>
        <topology evidence="1">Peripheral membrane protein</topology>
        <orientation evidence="1">Cytoplasmic side</orientation>
    </subcellularLocation>
</comment>
<comment type="caution">
    <text evidence="5">The sequence shown here is derived from an EMBL/GenBank/DDBJ whole genome shotgun (WGS) entry which is preliminary data.</text>
</comment>
<sequence>MLSRTTPESPAHSAGIADALMLVLLDNASARPSLDRTRRRRAVAAAALLDLAAACRIRPAGTDDPAPEGTLVVLAGPEVHDSIATPALDALTRRPMTPGAAISELARHTEDRLLAALVESGLVVEIRLQPSVSGPAGIAGRRPRRSDRYAWLLTDRGPSAAVRDELLAVLVDGEPVRPATAALISLLHAVDGLRELLSLEPRAWPTVELMAAEIASGGWVLGSPQSPTEPEPTLAEVNLAVTTAAVCSALR</sequence>
<dbReference type="InterPro" id="IPR038261">
    <property type="entry name" value="GPP34-like_sf"/>
</dbReference>
<proteinExistence type="predicted"/>
<evidence type="ECO:0000313" key="6">
    <source>
        <dbReference type="Proteomes" id="UP000193484"/>
    </source>
</evidence>
<dbReference type="Proteomes" id="UP000193484">
    <property type="component" value="Unassembled WGS sequence"/>
</dbReference>
<evidence type="ECO:0000256" key="2">
    <source>
        <dbReference type="ARBA" id="ARBA00023034"/>
    </source>
</evidence>
<dbReference type="GO" id="GO:0012505">
    <property type="term" value="C:endomembrane system"/>
    <property type="evidence" value="ECO:0007669"/>
    <property type="project" value="UniProtKB-ARBA"/>
</dbReference>
<keyword evidence="3" id="KW-0446">Lipid-binding</keyword>
<organism evidence="5 6">
    <name type="scientific">Mycolicibacterium fallax</name>
    <name type="common">Mycobacterium fallax</name>
    <dbReference type="NCBI Taxonomy" id="1793"/>
    <lineage>
        <taxon>Bacteria</taxon>
        <taxon>Bacillati</taxon>
        <taxon>Actinomycetota</taxon>
        <taxon>Actinomycetes</taxon>
        <taxon>Mycobacteriales</taxon>
        <taxon>Mycobacteriaceae</taxon>
        <taxon>Mycolicibacterium</taxon>
    </lineage>
</organism>
<accession>A0A1X1REJ5</accession>
<dbReference type="Gene3D" id="1.10.3630.10">
    <property type="entry name" value="yeast vps74-n-term truncation variant domain like"/>
    <property type="match status" value="1"/>
</dbReference>
<keyword evidence="2" id="KW-0333">Golgi apparatus</keyword>
<dbReference type="GO" id="GO:0070273">
    <property type="term" value="F:phosphatidylinositol-4-phosphate binding"/>
    <property type="evidence" value="ECO:0007669"/>
    <property type="project" value="InterPro"/>
</dbReference>